<feature type="compositionally biased region" description="Basic and acidic residues" evidence="4">
    <location>
        <begin position="1"/>
        <end position="11"/>
    </location>
</feature>
<feature type="region of interest" description="Disordered" evidence="4">
    <location>
        <begin position="1"/>
        <end position="28"/>
    </location>
</feature>
<proteinExistence type="inferred from homology"/>
<name>A0A0B8P622_9VIBR</name>
<reference evidence="6 7" key="1">
    <citation type="submission" date="2015-01" db="EMBL/GenBank/DDBJ databases">
        <title>Vibrio sp. C5 JCM 19232 whole genome shotgun sequence.</title>
        <authorList>
            <person name="Sawabe T."/>
            <person name="Meirelles P."/>
            <person name="Feng G."/>
            <person name="Sayaka M."/>
            <person name="Hattori M."/>
            <person name="Ohkuma M."/>
        </authorList>
    </citation>
    <scope>NUCLEOTIDE SEQUENCE [LARGE SCALE GENOMIC DNA]</scope>
    <source>
        <strain evidence="6 7">JCM19232</strain>
    </source>
</reference>
<dbReference type="GO" id="GO:0016491">
    <property type="term" value="F:oxidoreductase activity"/>
    <property type="evidence" value="ECO:0007669"/>
    <property type="project" value="UniProtKB-KW"/>
</dbReference>
<evidence type="ECO:0000256" key="1">
    <source>
        <dbReference type="ARBA" id="ARBA00007118"/>
    </source>
</evidence>
<evidence type="ECO:0000256" key="4">
    <source>
        <dbReference type="SAM" id="MobiDB-lite"/>
    </source>
</evidence>
<comment type="caution">
    <text evidence="6">The sequence shown here is derived from an EMBL/GenBank/DDBJ whole genome shotgun (WGS) entry which is preliminary data.</text>
</comment>
<evidence type="ECO:0000256" key="2">
    <source>
        <dbReference type="ARBA" id="ARBA00022857"/>
    </source>
</evidence>
<evidence type="ECO:0000313" key="7">
    <source>
        <dbReference type="Proteomes" id="UP000031670"/>
    </source>
</evidence>
<protein>
    <submittedName>
        <fullName evidence="6">Oxygen-insensitive NAD(P)H nitroreductase</fullName>
    </submittedName>
</protein>
<dbReference type="InterPro" id="IPR029479">
    <property type="entry name" value="Nitroreductase"/>
</dbReference>
<organism evidence="6 7">
    <name type="scientific">Vibrio ishigakensis</name>
    <dbReference type="NCBI Taxonomy" id="1481914"/>
    <lineage>
        <taxon>Bacteria</taxon>
        <taxon>Pseudomonadati</taxon>
        <taxon>Pseudomonadota</taxon>
        <taxon>Gammaproteobacteria</taxon>
        <taxon>Vibrionales</taxon>
        <taxon>Vibrionaceae</taxon>
        <taxon>Vibrio</taxon>
    </lineage>
</organism>
<reference evidence="6 7" key="2">
    <citation type="submission" date="2015-01" db="EMBL/GenBank/DDBJ databases">
        <authorList>
            <consortium name="NBRP consortium"/>
            <person name="Sawabe T."/>
            <person name="Meirelles P."/>
            <person name="Feng G."/>
            <person name="Sayaka M."/>
            <person name="Hattori M."/>
            <person name="Ohkuma M."/>
        </authorList>
    </citation>
    <scope>NUCLEOTIDE SEQUENCE [LARGE SCALE GENOMIC DNA]</scope>
    <source>
        <strain evidence="6 7">JCM19232</strain>
    </source>
</reference>
<dbReference type="PANTHER" id="PTHR43673">
    <property type="entry name" value="NAD(P)H NITROREDUCTASE YDGI-RELATED"/>
    <property type="match status" value="1"/>
</dbReference>
<comment type="similarity">
    <text evidence="1">Belongs to the nitroreductase family.</text>
</comment>
<evidence type="ECO:0000256" key="3">
    <source>
        <dbReference type="ARBA" id="ARBA00023002"/>
    </source>
</evidence>
<dbReference type="InterPro" id="IPR033878">
    <property type="entry name" value="NfsB-like"/>
</dbReference>
<dbReference type="InterPro" id="IPR000415">
    <property type="entry name" value="Nitroreductase-like"/>
</dbReference>
<gene>
    <name evidence="6" type="ORF">JCM19232_300</name>
</gene>
<evidence type="ECO:0000313" key="6">
    <source>
        <dbReference type="EMBL" id="GAM59967.1"/>
    </source>
</evidence>
<keyword evidence="3" id="KW-0560">Oxidoreductase</keyword>
<dbReference type="EMBL" id="BBSA01000001">
    <property type="protein sequence ID" value="GAM59967.1"/>
    <property type="molecule type" value="Genomic_DNA"/>
</dbReference>
<accession>A0A0B8P622</accession>
<dbReference type="Proteomes" id="UP000031670">
    <property type="component" value="Unassembled WGS sequence"/>
</dbReference>
<dbReference type="CDD" id="cd02149">
    <property type="entry name" value="NfsB-like"/>
    <property type="match status" value="1"/>
</dbReference>
<keyword evidence="2" id="KW-0521">NADP</keyword>
<dbReference type="PANTHER" id="PTHR43673:SF10">
    <property type="entry name" value="NADH DEHYDROGENASE_NAD(P)H NITROREDUCTASE XCC3605-RELATED"/>
    <property type="match status" value="1"/>
</dbReference>
<dbReference type="Gene3D" id="3.40.109.10">
    <property type="entry name" value="NADH Oxidase"/>
    <property type="match status" value="1"/>
</dbReference>
<dbReference type="AlphaFoldDB" id="A0A0B8P622"/>
<dbReference type="NCBIfam" id="NF008275">
    <property type="entry name" value="PRK11053.1"/>
    <property type="match status" value="1"/>
</dbReference>
<feature type="compositionally biased region" description="Basic and acidic residues" evidence="4">
    <location>
        <begin position="18"/>
        <end position="28"/>
    </location>
</feature>
<dbReference type="SUPFAM" id="SSF55469">
    <property type="entry name" value="FMN-dependent nitroreductase-like"/>
    <property type="match status" value="1"/>
</dbReference>
<dbReference type="Pfam" id="PF00881">
    <property type="entry name" value="Nitroreductase"/>
    <property type="match status" value="1"/>
</dbReference>
<feature type="domain" description="Nitroreductase" evidence="5">
    <location>
        <begin position="16"/>
        <end position="199"/>
    </location>
</feature>
<evidence type="ECO:0000259" key="5">
    <source>
        <dbReference type="Pfam" id="PF00881"/>
    </source>
</evidence>
<sequence length="224" mass="25326">MQSEKRDESKRRNAVRYSTKEFDPEKKISAEDMDQLKHILRYSPSSVNSQPWHFIIASGEESKQRVAKGAQGTYQFNEQKILDASHVVVLCARASIDEPYLLHLLESEDSDGRYQAAEFKDLVHGARSMFVNIHRYDLKDAQHWMDKQVYLNMGGLLLGAGALGIDALPMEGVDLAALDEEFELREDGFTAVAVVALGYRKAGDFNAQLPKSRLSEEEIFTELE</sequence>